<protein>
    <submittedName>
        <fullName evidence="1">Uncharacterized protein</fullName>
    </submittedName>
</protein>
<dbReference type="RefSeq" id="WP_188320274.1">
    <property type="nucleotide sequence ID" value="NZ_CP060203.1"/>
</dbReference>
<gene>
    <name evidence="1" type="ORF">H0S70_06970</name>
</gene>
<dbReference type="KEGG" id="cmaq:H0S70_06970"/>
<name>A0A7H1DT41_9FLAO</name>
<keyword evidence="2" id="KW-1185">Reference proteome</keyword>
<evidence type="ECO:0000313" key="1">
    <source>
        <dbReference type="EMBL" id="QNS40149.1"/>
    </source>
</evidence>
<proteinExistence type="predicted"/>
<dbReference type="Proteomes" id="UP000516438">
    <property type="component" value="Chromosome"/>
</dbReference>
<evidence type="ECO:0000313" key="2">
    <source>
        <dbReference type="Proteomes" id="UP000516438"/>
    </source>
</evidence>
<dbReference type="AlphaFoldDB" id="A0A7H1DT41"/>
<organism evidence="1 2">
    <name type="scientific">Chryseobacterium manosquense</name>
    <dbReference type="NCBI Taxonomy" id="2754694"/>
    <lineage>
        <taxon>Bacteria</taxon>
        <taxon>Pseudomonadati</taxon>
        <taxon>Bacteroidota</taxon>
        <taxon>Flavobacteriia</taxon>
        <taxon>Flavobacteriales</taxon>
        <taxon>Weeksellaceae</taxon>
        <taxon>Chryseobacterium group</taxon>
        <taxon>Chryseobacterium</taxon>
    </lineage>
</organism>
<accession>A0A7H1DT41</accession>
<reference evidence="1 2" key="1">
    <citation type="submission" date="2020-07" db="EMBL/GenBank/DDBJ databases">
        <title>Complete genome and description of Chryseobacterium manosquense strain Marseille-Q2069 sp. nov.</title>
        <authorList>
            <person name="Boxberger M."/>
        </authorList>
    </citation>
    <scope>NUCLEOTIDE SEQUENCE [LARGE SCALE GENOMIC DNA]</scope>
    <source>
        <strain evidence="1 2">Marseille-Q2069</strain>
    </source>
</reference>
<sequence>MQDREEELFGFEERTGYIDPYQLISDQFVTDAQEYEDGNLSALEVALKMRKDYEKLEIQMNLRKTWFDENKEAIENESSKYPEGYKGYKVVLQTRTTLNFKNIDEWKVLENAKKDFEAKSKAALLMVQKGGLNVDADGAEIPLPEVSVSSFLKFDKAK</sequence>
<dbReference type="EMBL" id="CP060203">
    <property type="protein sequence ID" value="QNS40149.1"/>
    <property type="molecule type" value="Genomic_DNA"/>
</dbReference>